<keyword evidence="4" id="KW-1185">Reference proteome</keyword>
<gene>
    <name evidence="3" type="ORF">E0D97_16350</name>
</gene>
<dbReference type="AlphaFoldDB" id="A0A4R0P4V4"/>
<reference evidence="3 4" key="1">
    <citation type="journal article" date="2015" name="Antonie Van Leeuwenhoek">
        <title>Oricola cellulosilytica gen. nov., sp. nov., a cellulose-degrading bacterium of the family Phyllobacteriaceae isolated from surface seashore water, and emended descriptions of Mesorhizobium loti and Phyllobacterium myrsinacearum.</title>
        <authorList>
            <person name="Hameed A."/>
            <person name="Shahina M."/>
            <person name="Lai W.A."/>
            <person name="Lin S.Y."/>
            <person name="Young L.S."/>
            <person name="Liu Y.C."/>
            <person name="Hsu Y.H."/>
            <person name="Young C.C."/>
        </authorList>
    </citation>
    <scope>NUCLEOTIDE SEQUENCE [LARGE SCALE GENOMIC DNA]</scope>
    <source>
        <strain evidence="3 4">KCTC 52183</strain>
    </source>
</reference>
<dbReference type="Pfam" id="PF12727">
    <property type="entry name" value="PBP_like"/>
    <property type="match status" value="1"/>
</dbReference>
<dbReference type="PANTHER" id="PTHR38431:SF1">
    <property type="entry name" value="BLL2305 PROTEIN"/>
    <property type="match status" value="1"/>
</dbReference>
<dbReference type="RefSeq" id="WP_131570947.1">
    <property type="nucleotide sequence ID" value="NZ_JAINFK010000007.1"/>
</dbReference>
<dbReference type="Proteomes" id="UP000291301">
    <property type="component" value="Unassembled WGS sequence"/>
</dbReference>
<dbReference type="PANTHER" id="PTHR38431">
    <property type="entry name" value="BLL2305 PROTEIN"/>
    <property type="match status" value="1"/>
</dbReference>
<dbReference type="InterPro" id="IPR024370">
    <property type="entry name" value="PBP_domain"/>
</dbReference>
<comment type="caution">
    <text evidence="3">The sequence shown here is derived from an EMBL/GenBank/DDBJ whole genome shotgun (WGS) entry which is preliminary data.</text>
</comment>
<dbReference type="SUPFAM" id="SSF53850">
    <property type="entry name" value="Periplasmic binding protein-like II"/>
    <property type="match status" value="1"/>
</dbReference>
<evidence type="ECO:0000313" key="4">
    <source>
        <dbReference type="Proteomes" id="UP000291301"/>
    </source>
</evidence>
<evidence type="ECO:0000259" key="2">
    <source>
        <dbReference type="Pfam" id="PF12728"/>
    </source>
</evidence>
<name>A0A4R0P4V4_9HYPH</name>
<dbReference type="GO" id="GO:0003677">
    <property type="term" value="F:DNA binding"/>
    <property type="evidence" value="ECO:0007669"/>
    <property type="project" value="InterPro"/>
</dbReference>
<dbReference type="Pfam" id="PF12728">
    <property type="entry name" value="HTH_17"/>
    <property type="match status" value="1"/>
</dbReference>
<evidence type="ECO:0000313" key="3">
    <source>
        <dbReference type="EMBL" id="TCD11901.1"/>
    </source>
</evidence>
<dbReference type="OrthoDB" id="9805928at2"/>
<dbReference type="InterPro" id="IPR010093">
    <property type="entry name" value="SinI_DNA-bd"/>
</dbReference>
<accession>A0A4R0P4V4</accession>
<organism evidence="3 4">
    <name type="scientific">Oricola cellulosilytica</name>
    <dbReference type="NCBI Taxonomy" id="1429082"/>
    <lineage>
        <taxon>Bacteria</taxon>
        <taxon>Pseudomonadati</taxon>
        <taxon>Pseudomonadota</taxon>
        <taxon>Alphaproteobacteria</taxon>
        <taxon>Hyphomicrobiales</taxon>
        <taxon>Ahrensiaceae</taxon>
        <taxon>Oricola</taxon>
    </lineage>
</organism>
<feature type="domain" description="Helix-turn-helix" evidence="2">
    <location>
        <begin position="4"/>
        <end position="53"/>
    </location>
</feature>
<feature type="domain" description="PBP" evidence="1">
    <location>
        <begin position="83"/>
        <end position="263"/>
    </location>
</feature>
<protein>
    <submittedName>
        <fullName evidence="3">Helix-turn-helix domain-containing protein</fullName>
    </submittedName>
</protein>
<dbReference type="Gene3D" id="3.40.190.10">
    <property type="entry name" value="Periplasmic binding protein-like II"/>
    <property type="match status" value="1"/>
</dbReference>
<sequence>MPDFLTTRELAELLRIKERKVYDLVNSAKVPFTKATGKLLFPREAIEQWIEQSSTVPETVNPTARPPVLLGSHDPVLDWALRESGCGIATYFDGSGDGLDRFEGGEGIAAGLHVFEPDSGEWNIPLVAQRFKHADAVLVEWARRERGLIANPEAAPAIKNLEDMGGRRIAWRQPMSGTQRLLCHLLERAGVSVGEEDASIVSRTEVDAAMAVQDGAADVTFGLRHVADQHGLPFVPIVEERFDLLVSRPHWFEPPFQRFLAFCRSVAFQQKTAALAGYDFSGFATVHFNAGSAD</sequence>
<dbReference type="EMBL" id="SJST01000008">
    <property type="protein sequence ID" value="TCD11901.1"/>
    <property type="molecule type" value="Genomic_DNA"/>
</dbReference>
<evidence type="ECO:0000259" key="1">
    <source>
        <dbReference type="Pfam" id="PF12727"/>
    </source>
</evidence>
<dbReference type="InterPro" id="IPR041657">
    <property type="entry name" value="HTH_17"/>
</dbReference>
<proteinExistence type="predicted"/>
<dbReference type="NCBIfam" id="TIGR01764">
    <property type="entry name" value="excise"/>
    <property type="match status" value="1"/>
</dbReference>